<feature type="region of interest" description="Disordered" evidence="1">
    <location>
        <begin position="1"/>
        <end position="52"/>
    </location>
</feature>
<evidence type="ECO:0000256" key="1">
    <source>
        <dbReference type="SAM" id="MobiDB-lite"/>
    </source>
</evidence>
<organism evidence="2 3">
    <name type="scientific">Pelagomonas calceolata</name>
    <dbReference type="NCBI Taxonomy" id="35677"/>
    <lineage>
        <taxon>Eukaryota</taxon>
        <taxon>Sar</taxon>
        <taxon>Stramenopiles</taxon>
        <taxon>Ochrophyta</taxon>
        <taxon>Pelagophyceae</taxon>
        <taxon>Pelagomonadales</taxon>
        <taxon>Pelagomonadaceae</taxon>
        <taxon>Pelagomonas</taxon>
    </lineage>
</organism>
<feature type="compositionally biased region" description="Low complexity" evidence="1">
    <location>
        <begin position="31"/>
        <end position="52"/>
    </location>
</feature>
<protein>
    <submittedName>
        <fullName evidence="2">Uncharacterized protein</fullName>
    </submittedName>
</protein>
<gene>
    <name evidence="2" type="ORF">PECAL_1P17120</name>
</gene>
<feature type="compositionally biased region" description="Acidic residues" evidence="1">
    <location>
        <begin position="151"/>
        <end position="168"/>
    </location>
</feature>
<dbReference type="EMBL" id="CAKKNE010000001">
    <property type="protein sequence ID" value="CAH0365279.1"/>
    <property type="molecule type" value="Genomic_DNA"/>
</dbReference>
<feature type="region of interest" description="Disordered" evidence="1">
    <location>
        <begin position="135"/>
        <end position="178"/>
    </location>
</feature>
<dbReference type="Proteomes" id="UP000789595">
    <property type="component" value="Unassembled WGS sequence"/>
</dbReference>
<sequence length="258" mass="26943">MVSLGPPAGWTPSAPAATPGDPGHPAPPAPATTAPTPAAAAPAPAAAAPAPATEWRSEGSVLLGLDLVRSVFDATGAPTAQVKAKVIGWLPASVSDYVDGAGRPAALYRICYLDGTVRGDVEDLGLDAKAVTPPHYVAPRSPPRVMLPIVDSEDSDDSEEDDDDDEEDRTWAPPTPVPMREVDLRAATFAGSYQDADDADVAPLPKRQKIAAPRVGDRVNLTLDPLEGVVTKTGSGWYTVKFEFGGVDNFRADELMVL</sequence>
<comment type="caution">
    <text evidence="2">The sequence shown here is derived from an EMBL/GenBank/DDBJ whole genome shotgun (WGS) entry which is preliminary data.</text>
</comment>
<keyword evidence="3" id="KW-1185">Reference proteome</keyword>
<dbReference type="AlphaFoldDB" id="A0A8J2SCZ0"/>
<name>A0A8J2SCZ0_9STRA</name>
<accession>A0A8J2SCZ0</accession>
<proteinExistence type="predicted"/>
<evidence type="ECO:0000313" key="2">
    <source>
        <dbReference type="EMBL" id="CAH0365279.1"/>
    </source>
</evidence>
<evidence type="ECO:0000313" key="3">
    <source>
        <dbReference type="Proteomes" id="UP000789595"/>
    </source>
</evidence>
<reference evidence="2" key="1">
    <citation type="submission" date="2021-11" db="EMBL/GenBank/DDBJ databases">
        <authorList>
            <consortium name="Genoscope - CEA"/>
            <person name="William W."/>
        </authorList>
    </citation>
    <scope>NUCLEOTIDE SEQUENCE</scope>
</reference>